<feature type="binding site" evidence="6">
    <location>
        <position position="95"/>
    </location>
    <ligand>
        <name>substrate</name>
    </ligand>
</feature>
<dbReference type="PANTHER" id="PTHR43668">
    <property type="entry name" value="ALLANTOINASE"/>
    <property type="match status" value="1"/>
</dbReference>
<dbReference type="InterPro" id="IPR004722">
    <property type="entry name" value="DHOase"/>
</dbReference>
<dbReference type="EMBL" id="DVHM01000007">
    <property type="protein sequence ID" value="HIR69745.1"/>
    <property type="molecule type" value="Genomic_DNA"/>
</dbReference>
<feature type="binding site" evidence="6">
    <location>
        <position position="63"/>
    </location>
    <ligand>
        <name>Zn(2+)</name>
        <dbReference type="ChEBI" id="CHEBI:29105"/>
        <label>1</label>
    </ligand>
</feature>
<feature type="binding site" evidence="6">
    <location>
        <position position="306"/>
    </location>
    <ligand>
        <name>Zn(2+)</name>
        <dbReference type="ChEBI" id="CHEBI:29105"/>
        <label>1</label>
    </ligand>
</feature>
<organism evidence="8 9">
    <name type="scientific">Candidatus Pullilachnospira gallistercoris</name>
    <dbReference type="NCBI Taxonomy" id="2840911"/>
    <lineage>
        <taxon>Bacteria</taxon>
        <taxon>Bacillati</taxon>
        <taxon>Bacillota</taxon>
        <taxon>Clostridia</taxon>
        <taxon>Lachnospirales</taxon>
        <taxon>Lachnospiraceae</taxon>
        <taxon>Lachnospiraceae incertae sedis</taxon>
        <taxon>Candidatus Pullilachnospira</taxon>
    </lineage>
</organism>
<evidence type="ECO:0000256" key="3">
    <source>
        <dbReference type="ARBA" id="ARBA00022723"/>
    </source>
</evidence>
<dbReference type="EC" id="3.5.2.3" evidence="6"/>
<dbReference type="SUPFAM" id="SSF51556">
    <property type="entry name" value="Metallo-dependent hydrolases"/>
    <property type="match status" value="1"/>
</dbReference>
<dbReference type="GO" id="GO:0008270">
    <property type="term" value="F:zinc ion binding"/>
    <property type="evidence" value="ECO:0007669"/>
    <property type="project" value="UniProtKB-UniRule"/>
</dbReference>
<comment type="caution">
    <text evidence="8">The sequence shown here is derived from an EMBL/GenBank/DDBJ whole genome shotgun (WGS) entry which is preliminary data.</text>
</comment>
<dbReference type="NCBIfam" id="TIGR00857">
    <property type="entry name" value="pyrC_multi"/>
    <property type="match status" value="1"/>
</dbReference>
<dbReference type="GO" id="GO:0005737">
    <property type="term" value="C:cytoplasm"/>
    <property type="evidence" value="ECO:0007669"/>
    <property type="project" value="TreeGrafter"/>
</dbReference>
<dbReference type="InterPro" id="IPR032466">
    <property type="entry name" value="Metal_Hydrolase"/>
</dbReference>
<evidence type="ECO:0000256" key="1">
    <source>
        <dbReference type="ARBA" id="ARBA00002368"/>
    </source>
</evidence>
<dbReference type="Gene3D" id="2.30.40.10">
    <property type="entry name" value="Urease, subunit C, domain 1"/>
    <property type="match status" value="1"/>
</dbReference>
<evidence type="ECO:0000259" key="7">
    <source>
        <dbReference type="Pfam" id="PF12890"/>
    </source>
</evidence>
<dbReference type="AlphaFoldDB" id="A0A9D1E7B9"/>
<keyword evidence="3 6" id="KW-0479">Metal-binding</keyword>
<reference evidence="8" key="2">
    <citation type="journal article" date="2021" name="PeerJ">
        <title>Extensive microbial diversity within the chicken gut microbiome revealed by metagenomics and culture.</title>
        <authorList>
            <person name="Gilroy R."/>
            <person name="Ravi A."/>
            <person name="Getino M."/>
            <person name="Pursley I."/>
            <person name="Horton D.L."/>
            <person name="Alikhan N.F."/>
            <person name="Baker D."/>
            <person name="Gharbi K."/>
            <person name="Hall N."/>
            <person name="Watson M."/>
            <person name="Adriaenssens E.M."/>
            <person name="Foster-Nyarko E."/>
            <person name="Jarju S."/>
            <person name="Secka A."/>
            <person name="Antonio M."/>
            <person name="Oren A."/>
            <person name="Chaudhuri R.R."/>
            <person name="La Ragione R."/>
            <person name="Hildebrand F."/>
            <person name="Pallen M.J."/>
        </authorList>
    </citation>
    <scope>NUCLEOTIDE SEQUENCE</scope>
    <source>
        <strain evidence="8">ChiSjej5B23-6657</strain>
    </source>
</reference>
<reference evidence="8" key="1">
    <citation type="submission" date="2020-10" db="EMBL/GenBank/DDBJ databases">
        <authorList>
            <person name="Gilroy R."/>
        </authorList>
    </citation>
    <scope>NUCLEOTIDE SEQUENCE</scope>
    <source>
        <strain evidence="8">ChiSjej5B23-6657</strain>
    </source>
</reference>
<dbReference type="InterPro" id="IPR050138">
    <property type="entry name" value="DHOase/Allantoinase_Hydrolase"/>
</dbReference>
<comment type="catalytic activity">
    <reaction evidence="6">
        <text>(S)-dihydroorotate + H2O = N-carbamoyl-L-aspartate + H(+)</text>
        <dbReference type="Rhea" id="RHEA:24296"/>
        <dbReference type="ChEBI" id="CHEBI:15377"/>
        <dbReference type="ChEBI" id="CHEBI:15378"/>
        <dbReference type="ChEBI" id="CHEBI:30864"/>
        <dbReference type="ChEBI" id="CHEBI:32814"/>
        <dbReference type="EC" id="3.5.2.3"/>
    </reaction>
</comment>
<dbReference type="HAMAP" id="MF_00220_B">
    <property type="entry name" value="PyrC_classI_B"/>
    <property type="match status" value="1"/>
</dbReference>
<dbReference type="PROSITE" id="PS00483">
    <property type="entry name" value="DIHYDROOROTASE_2"/>
    <property type="match status" value="1"/>
</dbReference>
<feature type="binding site" evidence="6">
    <location>
        <position position="153"/>
    </location>
    <ligand>
        <name>Zn(2+)</name>
        <dbReference type="ChEBI" id="CHEBI:29105"/>
        <label>2</label>
    </ligand>
</feature>
<feature type="binding site" evidence="6">
    <location>
        <position position="180"/>
    </location>
    <ligand>
        <name>Zn(2+)</name>
        <dbReference type="ChEBI" id="CHEBI:29105"/>
        <label>2</label>
    </ligand>
</feature>
<dbReference type="InterPro" id="IPR024403">
    <property type="entry name" value="DHOase_cat"/>
</dbReference>
<keyword evidence="4 6" id="KW-0378">Hydrolase</keyword>
<dbReference type="GO" id="GO:0044205">
    <property type="term" value="P:'de novo' UMP biosynthetic process"/>
    <property type="evidence" value="ECO:0007669"/>
    <property type="project" value="UniProtKB-UniRule"/>
</dbReference>
<evidence type="ECO:0000256" key="2">
    <source>
        <dbReference type="ARBA" id="ARBA00010286"/>
    </source>
</evidence>
<dbReference type="InterPro" id="IPR002195">
    <property type="entry name" value="Dihydroorotase_CS"/>
</dbReference>
<feature type="binding site" evidence="6">
    <location>
        <position position="153"/>
    </location>
    <ligand>
        <name>Zn(2+)</name>
        <dbReference type="ChEBI" id="CHEBI:29105"/>
        <label>1</label>
    </ligand>
</feature>
<dbReference type="CDD" id="cd01317">
    <property type="entry name" value="DHOase_IIa"/>
    <property type="match status" value="1"/>
</dbReference>
<comment type="function">
    <text evidence="1 6">Catalyzes the reversible cyclization of carbamoyl aspartate to dihydroorotate.</text>
</comment>
<proteinExistence type="inferred from homology"/>
<evidence type="ECO:0000313" key="9">
    <source>
        <dbReference type="Proteomes" id="UP000823912"/>
    </source>
</evidence>
<evidence type="ECO:0000256" key="6">
    <source>
        <dbReference type="HAMAP-Rule" id="MF_00220"/>
    </source>
</evidence>
<dbReference type="InterPro" id="IPR011059">
    <property type="entry name" value="Metal-dep_hydrolase_composite"/>
</dbReference>
<name>A0A9D1E7B9_9FIRM</name>
<evidence type="ECO:0000256" key="4">
    <source>
        <dbReference type="ARBA" id="ARBA00022801"/>
    </source>
</evidence>
<dbReference type="Proteomes" id="UP000823912">
    <property type="component" value="Unassembled WGS sequence"/>
</dbReference>
<feature type="binding site" evidence="6">
    <location>
        <position position="279"/>
    </location>
    <ligand>
        <name>substrate</name>
    </ligand>
</feature>
<keyword evidence="5 6" id="KW-0665">Pyrimidine biosynthesis</keyword>
<feature type="binding site" evidence="6">
    <location>
        <position position="310"/>
    </location>
    <ligand>
        <name>substrate</name>
    </ligand>
</feature>
<comment type="pathway">
    <text evidence="6">Pyrimidine metabolism; UMP biosynthesis via de novo pathway; (S)-dihydroorotate from bicarbonate: step 3/3.</text>
</comment>
<dbReference type="Pfam" id="PF12890">
    <property type="entry name" value="DHOase"/>
    <property type="match status" value="1"/>
</dbReference>
<comment type="cofactor">
    <cofactor evidence="6">
        <name>Zn(2+)</name>
        <dbReference type="ChEBI" id="CHEBI:29105"/>
    </cofactor>
    <text evidence="6">Binds 2 Zn(2+) ions per subunit.</text>
</comment>
<feature type="domain" description="Dihydroorotase catalytic" evidence="7">
    <location>
        <begin position="53"/>
        <end position="239"/>
    </location>
</feature>
<evidence type="ECO:0000256" key="5">
    <source>
        <dbReference type="ARBA" id="ARBA00022975"/>
    </source>
</evidence>
<dbReference type="Gene3D" id="3.20.20.140">
    <property type="entry name" value="Metal-dependent hydrolases"/>
    <property type="match status" value="1"/>
</dbReference>
<feature type="active site" evidence="6">
    <location>
        <position position="306"/>
    </location>
</feature>
<dbReference type="GO" id="GO:0006145">
    <property type="term" value="P:purine nucleobase catabolic process"/>
    <property type="evidence" value="ECO:0007669"/>
    <property type="project" value="TreeGrafter"/>
</dbReference>
<evidence type="ECO:0000313" key="8">
    <source>
        <dbReference type="EMBL" id="HIR69745.1"/>
    </source>
</evidence>
<accession>A0A9D1E7B9</accession>
<sequence>MGILIREGHVINPATGLDEVLDVRIEDGKVKEMGKELQSNAADECIDASGCYVFPGFIDLHVHLRDPGLTQKEDIFTGSAAAARGGYTTIVAMPNTSPVADNPEVIRYVHDKAAQAGLVNVLQVGSVTKGMEGKELSDLEGMVDAGIRAISEDGKSVMNSGLYREAMKIAAKKDLVVLAHCEDINLVQGGVINMGDKSEELGVPGISNAVENIIEARDIMLAEETGARLHLCHCSTKESVELLRDGKAKGIRVSGEVCPHHFTLTDADIVPGDSNYKMNPPLRTRADVEALREGLREGIMDAISTDHAPHTAEEKARDLTKAPFGIVGMETAAALTYTELVLGGYLTPCQMAEKMSANPARILGIDKGDISPGKTADVVVFDPRVSYEIHGADFAGKAKNMPYEGREVTGQVAVTICGGKVTYRRKTND</sequence>
<feature type="binding site" evidence="6">
    <location>
        <begin position="63"/>
        <end position="65"/>
    </location>
    <ligand>
        <name>substrate</name>
    </ligand>
</feature>
<dbReference type="PANTHER" id="PTHR43668:SF2">
    <property type="entry name" value="ALLANTOINASE"/>
    <property type="match status" value="1"/>
</dbReference>
<dbReference type="GO" id="GO:0004038">
    <property type="term" value="F:allantoinase activity"/>
    <property type="evidence" value="ECO:0007669"/>
    <property type="project" value="TreeGrafter"/>
</dbReference>
<dbReference type="SUPFAM" id="SSF51338">
    <property type="entry name" value="Composite domain of metallo-dependent hydrolases"/>
    <property type="match status" value="1"/>
</dbReference>
<gene>
    <name evidence="6" type="primary">pyrC</name>
    <name evidence="8" type="ORF">IAA55_00505</name>
</gene>
<dbReference type="GO" id="GO:0004151">
    <property type="term" value="F:dihydroorotase activity"/>
    <property type="evidence" value="ECO:0007669"/>
    <property type="project" value="UniProtKB-UniRule"/>
</dbReference>
<feature type="binding site" evidence="6">
    <location>
        <begin position="324"/>
        <end position="325"/>
    </location>
    <ligand>
        <name>substrate</name>
    </ligand>
</feature>
<protein>
    <recommendedName>
        <fullName evidence="6">Dihydroorotase</fullName>
        <shortName evidence="6">DHOase</shortName>
        <ecNumber evidence="6">3.5.2.3</ecNumber>
    </recommendedName>
</protein>
<dbReference type="PROSITE" id="PS00482">
    <property type="entry name" value="DIHYDROOROTASE_1"/>
    <property type="match status" value="1"/>
</dbReference>
<feature type="binding site" evidence="6">
    <location>
        <position position="61"/>
    </location>
    <ligand>
        <name>Zn(2+)</name>
        <dbReference type="ChEBI" id="CHEBI:29105"/>
        <label>1</label>
    </ligand>
</feature>
<feature type="binding site" evidence="6">
    <location>
        <position position="233"/>
    </location>
    <ligand>
        <name>Zn(2+)</name>
        <dbReference type="ChEBI" id="CHEBI:29105"/>
        <label>2</label>
    </ligand>
</feature>
<keyword evidence="6" id="KW-0862">Zinc</keyword>
<comment type="similarity">
    <text evidence="2 6">Belongs to the metallo-dependent hydrolases superfamily. DHOase family. Class I DHOase subfamily.</text>
</comment>